<dbReference type="InterPro" id="IPR015424">
    <property type="entry name" value="PyrdxlP-dep_Trfase"/>
</dbReference>
<organism evidence="4">
    <name type="scientific">uncultured Thiotrichaceae bacterium</name>
    <dbReference type="NCBI Taxonomy" id="298394"/>
    <lineage>
        <taxon>Bacteria</taxon>
        <taxon>Pseudomonadati</taxon>
        <taxon>Pseudomonadota</taxon>
        <taxon>Gammaproteobacteria</taxon>
        <taxon>Thiotrichales</taxon>
        <taxon>Thiotrichaceae</taxon>
        <taxon>environmental samples</taxon>
    </lineage>
</organism>
<dbReference type="GO" id="GO:0008483">
    <property type="term" value="F:transaminase activity"/>
    <property type="evidence" value="ECO:0007669"/>
    <property type="project" value="UniProtKB-KW"/>
</dbReference>
<keyword evidence="2" id="KW-0032">Aminotransferase</keyword>
<dbReference type="SUPFAM" id="SSF53383">
    <property type="entry name" value="PLP-dependent transferases"/>
    <property type="match status" value="1"/>
</dbReference>
<dbReference type="InterPro" id="IPR050103">
    <property type="entry name" value="Class-III_PLP-dep_AT"/>
</dbReference>
<keyword evidence="3" id="KW-0808">Transferase</keyword>
<dbReference type="EMBL" id="CACVAT010000574">
    <property type="protein sequence ID" value="CAA6830310.1"/>
    <property type="molecule type" value="Genomic_DNA"/>
</dbReference>
<gene>
    <name evidence="4" type="ORF">HELGO_WM60142</name>
</gene>
<evidence type="ECO:0000256" key="1">
    <source>
        <dbReference type="ARBA" id="ARBA00001933"/>
    </source>
</evidence>
<dbReference type="Gene3D" id="3.90.1150.10">
    <property type="entry name" value="Aspartate Aminotransferase, domain 1"/>
    <property type="match status" value="1"/>
</dbReference>
<reference evidence="4" key="1">
    <citation type="submission" date="2020-01" db="EMBL/GenBank/DDBJ databases">
        <authorList>
            <person name="Meier V. D."/>
            <person name="Meier V D."/>
        </authorList>
    </citation>
    <scope>NUCLEOTIDE SEQUENCE</scope>
    <source>
        <strain evidence="4">HLG_WM_MAG_09</strain>
    </source>
</reference>
<protein>
    <submittedName>
        <fullName evidence="4">Acetylornithine/succinyldiaminopimelateaminotran sferase</fullName>
    </submittedName>
</protein>
<dbReference type="AlphaFoldDB" id="A0A6S6UM28"/>
<sequence>MTAVASAILREVTQPDFLHQLKQSSEYLRQELTLLSEQFSLGKVRGEGLLLALDTGDIDAMQIAATCMEQGLLVNAPRANTLRFVPALNLTKVEVDEMIRRLSLALTKNLG</sequence>
<dbReference type="GO" id="GO:0030170">
    <property type="term" value="F:pyridoxal phosphate binding"/>
    <property type="evidence" value="ECO:0007669"/>
    <property type="project" value="InterPro"/>
</dbReference>
<dbReference type="GO" id="GO:0042802">
    <property type="term" value="F:identical protein binding"/>
    <property type="evidence" value="ECO:0007669"/>
    <property type="project" value="TreeGrafter"/>
</dbReference>
<dbReference type="PANTHER" id="PTHR11986:SF79">
    <property type="entry name" value="ACETYLORNITHINE AMINOTRANSFERASE, MITOCHONDRIAL"/>
    <property type="match status" value="1"/>
</dbReference>
<comment type="cofactor">
    <cofactor evidence="1">
        <name>pyridoxal 5'-phosphate</name>
        <dbReference type="ChEBI" id="CHEBI:597326"/>
    </cofactor>
</comment>
<dbReference type="InterPro" id="IPR015422">
    <property type="entry name" value="PyrdxlP-dep_Trfase_small"/>
</dbReference>
<dbReference type="PANTHER" id="PTHR11986">
    <property type="entry name" value="AMINOTRANSFERASE CLASS III"/>
    <property type="match status" value="1"/>
</dbReference>
<evidence type="ECO:0000256" key="2">
    <source>
        <dbReference type="ARBA" id="ARBA00022576"/>
    </source>
</evidence>
<proteinExistence type="predicted"/>
<dbReference type="InterPro" id="IPR005814">
    <property type="entry name" value="Aminotrans_3"/>
</dbReference>
<dbReference type="Pfam" id="PF00202">
    <property type="entry name" value="Aminotran_3"/>
    <property type="match status" value="1"/>
</dbReference>
<evidence type="ECO:0000313" key="4">
    <source>
        <dbReference type="EMBL" id="CAA6830310.1"/>
    </source>
</evidence>
<evidence type="ECO:0000256" key="3">
    <source>
        <dbReference type="ARBA" id="ARBA00022679"/>
    </source>
</evidence>
<name>A0A6S6UM28_9GAMM</name>
<accession>A0A6S6UM28</accession>